<protein>
    <recommendedName>
        <fullName evidence="1">Peptidase C39-like domain-containing protein</fullName>
    </recommendedName>
</protein>
<dbReference type="Gene3D" id="3.90.70.10">
    <property type="entry name" value="Cysteine proteinases"/>
    <property type="match status" value="1"/>
</dbReference>
<feature type="domain" description="Peptidase C39-like" evidence="1">
    <location>
        <begin position="195"/>
        <end position="334"/>
    </location>
</feature>
<name>A0A839PQ00_9MICO</name>
<dbReference type="CDD" id="cd02549">
    <property type="entry name" value="Peptidase_C39A"/>
    <property type="match status" value="1"/>
</dbReference>
<evidence type="ECO:0000313" key="3">
    <source>
        <dbReference type="Proteomes" id="UP000590811"/>
    </source>
</evidence>
<accession>A0A839PQ00</accession>
<comment type="caution">
    <text evidence="2">The sequence shown here is derived from an EMBL/GenBank/DDBJ whole genome shotgun (WGS) entry which is preliminary data.</text>
</comment>
<evidence type="ECO:0000313" key="2">
    <source>
        <dbReference type="EMBL" id="MBB2984884.1"/>
    </source>
</evidence>
<proteinExistence type="predicted"/>
<dbReference type="AlphaFoldDB" id="A0A839PQ00"/>
<dbReference type="Pfam" id="PF13529">
    <property type="entry name" value="Peptidase_C39_2"/>
    <property type="match status" value="1"/>
</dbReference>
<dbReference type="EMBL" id="JACHVT010000001">
    <property type="protein sequence ID" value="MBB2984884.1"/>
    <property type="molecule type" value="Genomic_DNA"/>
</dbReference>
<dbReference type="Proteomes" id="UP000590811">
    <property type="component" value="Unassembled WGS sequence"/>
</dbReference>
<organism evidence="2 3">
    <name type="scientific">Terracoccus luteus</name>
    <dbReference type="NCBI Taxonomy" id="53356"/>
    <lineage>
        <taxon>Bacteria</taxon>
        <taxon>Bacillati</taxon>
        <taxon>Actinomycetota</taxon>
        <taxon>Actinomycetes</taxon>
        <taxon>Micrococcales</taxon>
        <taxon>Intrasporangiaceae</taxon>
        <taxon>Terracoccus</taxon>
    </lineage>
</organism>
<dbReference type="InterPro" id="IPR039563">
    <property type="entry name" value="Peptidase_C39_single_dom"/>
</dbReference>
<gene>
    <name evidence="2" type="ORF">FHW14_000024</name>
</gene>
<sequence>MSERHVTLTVWEDELDWLPAEPVEHTDAWVEGAGPTRWSARRWESPVVESTFEALELVPSWNAQTPAGTWLLVEGRVLQASGWSPWLTFARWTDAGVDPDHGGGAMVRTTVKDQPVEGGRMAHDAFVADPASPFSAWQVRLTALSERDDGPWPTVSLVAACVSAVTVGADEPTSRPGVARGVEIAVPPHSQRLHVDTFAHWDEGGQSWCSPTSTTMLLEHWGLAPTADETAWVGDRPDPAVVHAVSRVYDAAFAGAGNWAFNAAYAATRGLRAYVTRLRDLTEVEAFVAAGVPVVVSVAFEPEQLDGAGYGTSGHLLTVVGFTPEGDVVSNDPNSHRIPSNDEVRTVYRRDQFERVWLGTNGGMTYVMHPADHRLPPPPAEANWA</sequence>
<dbReference type="RefSeq" id="WP_184506937.1">
    <property type="nucleotide sequence ID" value="NZ_JACHVT010000001.1"/>
</dbReference>
<dbReference type="InterPro" id="IPR039564">
    <property type="entry name" value="Peptidase_C39-like"/>
</dbReference>
<evidence type="ECO:0000259" key="1">
    <source>
        <dbReference type="Pfam" id="PF13529"/>
    </source>
</evidence>
<reference evidence="2 3" key="1">
    <citation type="submission" date="2020-08" db="EMBL/GenBank/DDBJ databases">
        <title>Genomic Encyclopedia of Type Strains, Phase IV (KMG-V): Genome sequencing to study the core and pangenomes of soil and plant-associated prokaryotes.</title>
        <authorList>
            <person name="Whitman W."/>
        </authorList>
    </citation>
    <scope>NUCLEOTIDE SEQUENCE [LARGE SCALE GENOMIC DNA]</scope>
    <source>
        <strain evidence="2 3">B3ACCR2</strain>
    </source>
</reference>